<evidence type="ECO:0000313" key="3">
    <source>
        <dbReference type="RefSeq" id="XP_070851454.1"/>
    </source>
</evidence>
<gene>
    <name evidence="3" type="primary">LOC139352723</name>
</gene>
<dbReference type="Pfam" id="PF18701">
    <property type="entry name" value="DUF5641"/>
    <property type="match status" value="1"/>
</dbReference>
<feature type="domain" description="DUF5641" evidence="1">
    <location>
        <begin position="88"/>
        <end position="180"/>
    </location>
</feature>
<evidence type="ECO:0000259" key="1">
    <source>
        <dbReference type="Pfam" id="PF18701"/>
    </source>
</evidence>
<organism evidence="2 3">
    <name type="scientific">Drosophila suzukii</name>
    <name type="common">Spotted-wing drosophila fruit fly</name>
    <dbReference type="NCBI Taxonomy" id="28584"/>
    <lineage>
        <taxon>Eukaryota</taxon>
        <taxon>Metazoa</taxon>
        <taxon>Ecdysozoa</taxon>
        <taxon>Arthropoda</taxon>
        <taxon>Hexapoda</taxon>
        <taxon>Insecta</taxon>
        <taxon>Pterygota</taxon>
        <taxon>Neoptera</taxon>
        <taxon>Endopterygota</taxon>
        <taxon>Diptera</taxon>
        <taxon>Brachycera</taxon>
        <taxon>Muscomorpha</taxon>
        <taxon>Ephydroidea</taxon>
        <taxon>Drosophilidae</taxon>
        <taxon>Drosophila</taxon>
        <taxon>Sophophora</taxon>
    </lineage>
</organism>
<evidence type="ECO:0000313" key="2">
    <source>
        <dbReference type="Proteomes" id="UP001652628"/>
    </source>
</evidence>
<dbReference type="GeneID" id="139352723"/>
<accession>A0ABM4TNB5</accession>
<dbReference type="PANTHER" id="PTHR47331">
    <property type="entry name" value="PHD-TYPE DOMAIN-CONTAINING PROTEIN"/>
    <property type="match status" value="1"/>
</dbReference>
<protein>
    <recommendedName>
        <fullName evidence="1">DUF5641 domain-containing protein</fullName>
    </recommendedName>
</protein>
<proteinExistence type="predicted"/>
<dbReference type="PANTHER" id="PTHR47331:SF2">
    <property type="match status" value="1"/>
</dbReference>
<dbReference type="Proteomes" id="UP001652628">
    <property type="component" value="Chromosome 3"/>
</dbReference>
<dbReference type="InterPro" id="IPR040676">
    <property type="entry name" value="DUF5641"/>
</dbReference>
<dbReference type="RefSeq" id="XP_070851454.1">
    <property type="nucleotide sequence ID" value="XM_070995353.1"/>
</dbReference>
<name>A0ABM4TNB5_DROSZ</name>
<keyword evidence="2" id="KW-1185">Reference proteome</keyword>
<sequence>MGGLREAGVKSFKTFFNKYTATRKYNFEELSTLPAKTEACLNSKPLSPMSDDRTDLLALTPGHFLVGGPLLPIVEHEVKGESKSILNQWQHLKSLHQQFRTRWEDKYLKELHKRNKCQVSTEKLRVGDMVVIKDDNLSSSEWRLGRIDSVLPETDVNVRVVDICTARGIVKRPVTKVVLLPRNYLVTSRASYIP</sequence>
<reference evidence="3" key="1">
    <citation type="submission" date="2025-08" db="UniProtKB">
        <authorList>
            <consortium name="RefSeq"/>
        </authorList>
    </citation>
    <scope>IDENTIFICATION</scope>
</reference>